<evidence type="ECO:0000256" key="6">
    <source>
        <dbReference type="ARBA" id="ARBA00023157"/>
    </source>
</evidence>
<dbReference type="KEGG" id="dqu:106743102"/>
<dbReference type="GeneID" id="106743102"/>
<keyword evidence="8" id="KW-0812">Transmembrane</keyword>
<evidence type="ECO:0000256" key="3">
    <source>
        <dbReference type="ARBA" id="ARBA00012646"/>
    </source>
</evidence>
<evidence type="ECO:0000256" key="7">
    <source>
        <dbReference type="ARBA" id="ARBA00023180"/>
    </source>
</evidence>
<dbReference type="OrthoDB" id="10257284at2759"/>
<dbReference type="EC" id="3.1.3.2" evidence="3"/>
<dbReference type="AlphaFoldDB" id="A0A6P3X186"/>
<evidence type="ECO:0000256" key="5">
    <source>
        <dbReference type="ARBA" id="ARBA00022801"/>
    </source>
</evidence>
<comment type="similarity">
    <text evidence="2">Belongs to the histidine acid phosphatase family.</text>
</comment>
<reference evidence="10" key="1">
    <citation type="submission" date="2025-08" db="UniProtKB">
        <authorList>
            <consortium name="RefSeq"/>
        </authorList>
    </citation>
    <scope>IDENTIFICATION</scope>
</reference>
<dbReference type="InterPro" id="IPR050645">
    <property type="entry name" value="Histidine_acid_phosphatase"/>
</dbReference>
<dbReference type="InterPro" id="IPR000560">
    <property type="entry name" value="His_Pase_clade-2"/>
</dbReference>
<comment type="catalytic activity">
    <reaction evidence="1">
        <text>a phosphate monoester + H2O = an alcohol + phosphate</text>
        <dbReference type="Rhea" id="RHEA:15017"/>
        <dbReference type="ChEBI" id="CHEBI:15377"/>
        <dbReference type="ChEBI" id="CHEBI:30879"/>
        <dbReference type="ChEBI" id="CHEBI:43474"/>
        <dbReference type="ChEBI" id="CHEBI:67140"/>
        <dbReference type="EC" id="3.1.3.2"/>
    </reaction>
</comment>
<dbReference type="Gene3D" id="3.40.50.1240">
    <property type="entry name" value="Phosphoglycerate mutase-like"/>
    <property type="match status" value="1"/>
</dbReference>
<proteinExistence type="inferred from homology"/>
<dbReference type="CTD" id="48445"/>
<evidence type="ECO:0000256" key="2">
    <source>
        <dbReference type="ARBA" id="ARBA00005375"/>
    </source>
</evidence>
<protein>
    <recommendedName>
        <fullName evidence="3">acid phosphatase</fullName>
        <ecNumber evidence="3">3.1.3.2</ecNumber>
    </recommendedName>
</protein>
<dbReference type="PROSITE" id="PS00616">
    <property type="entry name" value="HIS_ACID_PHOSPHAT_1"/>
    <property type="match status" value="1"/>
</dbReference>
<dbReference type="Proteomes" id="UP000515204">
    <property type="component" value="Unplaced"/>
</dbReference>
<feature type="transmembrane region" description="Helical" evidence="8">
    <location>
        <begin position="7"/>
        <end position="26"/>
    </location>
</feature>
<sequence>MILPRNFCNYLSIVAVIGLSSSILMANSTTLNALKLVNVVFRHGDRTPDNNGFEMYPNDPYLNYSFYPTGLGQLTLAGKRREYNLGQVLRARYDGYLSKVYVPKDLVARSSDYDRTKMSLQLVLAGLYPPPVVQRWNKWLNWQPIPASYTPRVDDGLILADECPEYLDEYERVLESPEVQSMLDQFKDLRSSLMKLTGKKLERPSLDYYYLYHTFIAESSLGLPLPEWVYDYFPSGQLFDATIASYDISSKNDKLKKLFAGPLIRAMTDNMIKTQNGASPAKIYLYGGHETNIAALLKALEVYETHVPEYSSAIIIELLQIGFDYYVKLLYYLGIPPVIKELTIPGCEVLCPFDKFLDLTEKLIPLENEIICDKRKTPDYANVPYPAAVQEMLYNLLKTNRNETRR</sequence>
<evidence type="ECO:0000256" key="1">
    <source>
        <dbReference type="ARBA" id="ARBA00000032"/>
    </source>
</evidence>
<dbReference type="RefSeq" id="XP_014472126.1">
    <property type="nucleotide sequence ID" value="XM_014616640.1"/>
</dbReference>
<dbReference type="PANTHER" id="PTHR11567:SF211">
    <property type="entry name" value="PROSTATIC ACID PHOSPHATASE"/>
    <property type="match status" value="1"/>
</dbReference>
<keyword evidence="5" id="KW-0378">Hydrolase</keyword>
<keyword evidence="9" id="KW-1185">Reference proteome</keyword>
<evidence type="ECO:0000313" key="10">
    <source>
        <dbReference type="RefSeq" id="XP_014472126.1"/>
    </source>
</evidence>
<dbReference type="InterPro" id="IPR033379">
    <property type="entry name" value="Acid_Pase_AS"/>
</dbReference>
<dbReference type="Pfam" id="PF00328">
    <property type="entry name" value="His_Phos_2"/>
    <property type="match status" value="1"/>
</dbReference>
<gene>
    <name evidence="10" type="primary">LOC106743102</name>
</gene>
<keyword evidence="6" id="KW-1015">Disulfide bond</keyword>
<dbReference type="PANTHER" id="PTHR11567">
    <property type="entry name" value="ACID PHOSPHATASE-RELATED"/>
    <property type="match status" value="1"/>
</dbReference>
<organism evidence="9 10">
    <name type="scientific">Dinoponera quadriceps</name>
    <name type="common">South American ant</name>
    <dbReference type="NCBI Taxonomy" id="609295"/>
    <lineage>
        <taxon>Eukaryota</taxon>
        <taxon>Metazoa</taxon>
        <taxon>Ecdysozoa</taxon>
        <taxon>Arthropoda</taxon>
        <taxon>Hexapoda</taxon>
        <taxon>Insecta</taxon>
        <taxon>Pterygota</taxon>
        <taxon>Neoptera</taxon>
        <taxon>Endopterygota</taxon>
        <taxon>Hymenoptera</taxon>
        <taxon>Apocrita</taxon>
        <taxon>Aculeata</taxon>
        <taxon>Formicoidea</taxon>
        <taxon>Formicidae</taxon>
        <taxon>Ponerinae</taxon>
        <taxon>Ponerini</taxon>
        <taxon>Dinoponera</taxon>
    </lineage>
</organism>
<evidence type="ECO:0000256" key="4">
    <source>
        <dbReference type="ARBA" id="ARBA00022729"/>
    </source>
</evidence>
<keyword evidence="4" id="KW-0732">Signal</keyword>
<keyword evidence="8" id="KW-1133">Transmembrane helix</keyword>
<name>A0A6P3X186_DINQU</name>
<evidence type="ECO:0000256" key="8">
    <source>
        <dbReference type="SAM" id="Phobius"/>
    </source>
</evidence>
<evidence type="ECO:0000313" key="9">
    <source>
        <dbReference type="Proteomes" id="UP000515204"/>
    </source>
</evidence>
<keyword evidence="8" id="KW-0472">Membrane</keyword>
<accession>A0A6P3X186</accession>
<dbReference type="GO" id="GO:0003993">
    <property type="term" value="F:acid phosphatase activity"/>
    <property type="evidence" value="ECO:0007669"/>
    <property type="project" value="UniProtKB-EC"/>
</dbReference>
<dbReference type="SUPFAM" id="SSF53254">
    <property type="entry name" value="Phosphoglycerate mutase-like"/>
    <property type="match status" value="1"/>
</dbReference>
<keyword evidence="7" id="KW-0325">Glycoprotein</keyword>
<dbReference type="CDD" id="cd07061">
    <property type="entry name" value="HP_HAP_like"/>
    <property type="match status" value="1"/>
</dbReference>
<dbReference type="InterPro" id="IPR029033">
    <property type="entry name" value="His_PPase_superfam"/>
</dbReference>